<sequence length="179" mass="18989">MNQDQDAQVIKSALGTHLAYLRAAETGHRSAGRALSQHPELSAVLAQQRSPIARSAAHRARGASFGQRAEFVEQLLDFPVAGLRSLTAGDMRSLQVPAHIGATAVPAELAEAIAGREAAARWAGAKPVTRPAEPHTQDPPAPEPKAPDPTPVPQRPAARSGEASSPRVRRSFWDVVRGK</sequence>
<evidence type="ECO:0000313" key="2">
    <source>
        <dbReference type="EMBL" id="TLP79331.1"/>
    </source>
</evidence>
<feature type="compositionally biased region" description="Pro residues" evidence="1">
    <location>
        <begin position="137"/>
        <end position="154"/>
    </location>
</feature>
<accession>A0A5R9AKW2</accession>
<reference evidence="2 3" key="1">
    <citation type="submission" date="2019-05" db="EMBL/GenBank/DDBJ databases">
        <title>Nesterenkonia sp. GY239, isolated from the Southern Atlantic Ocean.</title>
        <authorList>
            <person name="Zhang G."/>
        </authorList>
    </citation>
    <scope>NUCLEOTIDE SEQUENCE [LARGE SCALE GENOMIC DNA]</scope>
    <source>
        <strain evidence="2 3">GY239</strain>
    </source>
</reference>
<protein>
    <submittedName>
        <fullName evidence="2">Uncharacterized protein</fullName>
    </submittedName>
</protein>
<evidence type="ECO:0000256" key="1">
    <source>
        <dbReference type="SAM" id="MobiDB-lite"/>
    </source>
</evidence>
<dbReference type="RefSeq" id="WP_138169092.1">
    <property type="nucleotide sequence ID" value="NZ_VAWA01000002.1"/>
</dbReference>
<dbReference type="Proteomes" id="UP000306544">
    <property type="component" value="Unassembled WGS sequence"/>
</dbReference>
<dbReference type="OrthoDB" id="4965227at2"/>
<name>A0A5R9AKW2_9MICC</name>
<comment type="caution">
    <text evidence="2">The sequence shown here is derived from an EMBL/GenBank/DDBJ whole genome shotgun (WGS) entry which is preliminary data.</text>
</comment>
<keyword evidence="3" id="KW-1185">Reference proteome</keyword>
<evidence type="ECO:0000313" key="3">
    <source>
        <dbReference type="Proteomes" id="UP000306544"/>
    </source>
</evidence>
<gene>
    <name evidence="2" type="ORF">FEF27_01625</name>
</gene>
<dbReference type="AlphaFoldDB" id="A0A5R9AKW2"/>
<organism evidence="2 3">
    <name type="scientific">Nesterenkonia sphaerica</name>
    <dbReference type="NCBI Taxonomy" id="1804988"/>
    <lineage>
        <taxon>Bacteria</taxon>
        <taxon>Bacillati</taxon>
        <taxon>Actinomycetota</taxon>
        <taxon>Actinomycetes</taxon>
        <taxon>Micrococcales</taxon>
        <taxon>Micrococcaceae</taxon>
        <taxon>Nesterenkonia</taxon>
    </lineage>
</organism>
<feature type="region of interest" description="Disordered" evidence="1">
    <location>
        <begin position="121"/>
        <end position="179"/>
    </location>
</feature>
<dbReference type="EMBL" id="VAWA01000002">
    <property type="protein sequence ID" value="TLP79331.1"/>
    <property type="molecule type" value="Genomic_DNA"/>
</dbReference>
<proteinExistence type="predicted"/>